<keyword evidence="4" id="KW-1185">Reference proteome</keyword>
<evidence type="ECO:0000256" key="1">
    <source>
        <dbReference type="ARBA" id="ARBA00022722"/>
    </source>
</evidence>
<accession>A0A518EM68</accession>
<sequence>MAFRSRIHYLGPDTFDDPRLRQIPFPQLITQLRADRCPPVWSRMEFANRGSEGTRLPERPAGYYRRFHLEARGTGGTLRLVLGRQQEVYITGDKYHTWRQIIGLPQTSVAW</sequence>
<organism evidence="3 4">
    <name type="scientific">Saltatorellus ferox</name>
    <dbReference type="NCBI Taxonomy" id="2528018"/>
    <lineage>
        <taxon>Bacteria</taxon>
        <taxon>Pseudomonadati</taxon>
        <taxon>Planctomycetota</taxon>
        <taxon>Planctomycetia</taxon>
        <taxon>Planctomycetia incertae sedis</taxon>
        <taxon>Saltatorellus</taxon>
    </lineage>
</organism>
<dbReference type="Gene3D" id="3.10.450.30">
    <property type="entry name" value="Microbial ribonucleases"/>
    <property type="match status" value="1"/>
</dbReference>
<keyword evidence="1" id="KW-0540">Nuclease</keyword>
<name>A0A518EM68_9BACT</name>
<keyword evidence="2" id="KW-0378">Hydrolase</keyword>
<dbReference type="EMBL" id="CP036434">
    <property type="protein sequence ID" value="QDV05171.1"/>
    <property type="molecule type" value="Genomic_DNA"/>
</dbReference>
<dbReference type="SUPFAM" id="SSF53933">
    <property type="entry name" value="Microbial ribonucleases"/>
    <property type="match status" value="1"/>
</dbReference>
<dbReference type="GO" id="GO:0016787">
    <property type="term" value="F:hydrolase activity"/>
    <property type="evidence" value="ECO:0007669"/>
    <property type="project" value="UniProtKB-KW"/>
</dbReference>
<evidence type="ECO:0000256" key="2">
    <source>
        <dbReference type="ARBA" id="ARBA00022801"/>
    </source>
</evidence>
<evidence type="ECO:0000313" key="3">
    <source>
        <dbReference type="EMBL" id="QDV05171.1"/>
    </source>
</evidence>
<gene>
    <name evidence="3" type="ORF">Poly30_06670</name>
</gene>
<evidence type="ECO:0000313" key="4">
    <source>
        <dbReference type="Proteomes" id="UP000320390"/>
    </source>
</evidence>
<dbReference type="InterPro" id="IPR016191">
    <property type="entry name" value="Ribonuclease/ribotoxin"/>
</dbReference>
<dbReference type="GO" id="GO:0003723">
    <property type="term" value="F:RNA binding"/>
    <property type="evidence" value="ECO:0007669"/>
    <property type="project" value="InterPro"/>
</dbReference>
<proteinExistence type="predicted"/>
<dbReference type="GO" id="GO:0004540">
    <property type="term" value="F:RNA nuclease activity"/>
    <property type="evidence" value="ECO:0007669"/>
    <property type="project" value="InterPro"/>
</dbReference>
<dbReference type="Proteomes" id="UP000320390">
    <property type="component" value="Chromosome"/>
</dbReference>
<protein>
    <submittedName>
        <fullName evidence="3">Ribonuclease</fullName>
    </submittedName>
</protein>
<dbReference type="AlphaFoldDB" id="A0A518EM68"/>
<reference evidence="3 4" key="1">
    <citation type="submission" date="2019-02" db="EMBL/GenBank/DDBJ databases">
        <title>Deep-cultivation of Planctomycetes and their phenomic and genomic characterization uncovers novel biology.</title>
        <authorList>
            <person name="Wiegand S."/>
            <person name="Jogler M."/>
            <person name="Boedeker C."/>
            <person name="Pinto D."/>
            <person name="Vollmers J."/>
            <person name="Rivas-Marin E."/>
            <person name="Kohn T."/>
            <person name="Peeters S.H."/>
            <person name="Heuer A."/>
            <person name="Rast P."/>
            <person name="Oberbeckmann S."/>
            <person name="Bunk B."/>
            <person name="Jeske O."/>
            <person name="Meyerdierks A."/>
            <person name="Storesund J.E."/>
            <person name="Kallscheuer N."/>
            <person name="Luecker S."/>
            <person name="Lage O.M."/>
            <person name="Pohl T."/>
            <person name="Merkel B.J."/>
            <person name="Hornburger P."/>
            <person name="Mueller R.-W."/>
            <person name="Bruemmer F."/>
            <person name="Labrenz M."/>
            <person name="Spormann A.M."/>
            <person name="Op den Camp H."/>
            <person name="Overmann J."/>
            <person name="Amann R."/>
            <person name="Jetten M.S.M."/>
            <person name="Mascher T."/>
            <person name="Medema M.H."/>
            <person name="Devos D.P."/>
            <person name="Kaster A.-K."/>
            <person name="Ovreas L."/>
            <person name="Rohde M."/>
            <person name="Galperin M.Y."/>
            <person name="Jogler C."/>
        </authorList>
    </citation>
    <scope>NUCLEOTIDE SEQUENCE [LARGE SCALE GENOMIC DNA]</scope>
    <source>
        <strain evidence="3 4">Poly30</strain>
    </source>
</reference>